<dbReference type="OrthoDB" id="3267146at2759"/>
<dbReference type="Proteomes" id="UP000807769">
    <property type="component" value="Unassembled WGS sequence"/>
</dbReference>
<dbReference type="RefSeq" id="XP_041187756.1">
    <property type="nucleotide sequence ID" value="XM_041337738.1"/>
</dbReference>
<comment type="caution">
    <text evidence="1">The sequence shown here is derived from an EMBL/GenBank/DDBJ whole genome shotgun (WGS) entry which is preliminary data.</text>
</comment>
<protein>
    <submittedName>
        <fullName evidence="1">Uncharacterized protein</fullName>
    </submittedName>
</protein>
<dbReference type="GeneID" id="64631754"/>
<dbReference type="AlphaFoldDB" id="A0A9P7DZU0"/>
<gene>
    <name evidence="1" type="ORF">BJ212DRAFT_1437458</name>
</gene>
<accession>A0A9P7DZU0</accession>
<evidence type="ECO:0000313" key="2">
    <source>
        <dbReference type="Proteomes" id="UP000807769"/>
    </source>
</evidence>
<reference evidence="1" key="1">
    <citation type="journal article" date="2020" name="New Phytol.">
        <title>Comparative genomics reveals dynamic genome evolution in host specialist ectomycorrhizal fungi.</title>
        <authorList>
            <person name="Lofgren L.A."/>
            <person name="Nguyen N.H."/>
            <person name="Vilgalys R."/>
            <person name="Ruytinx J."/>
            <person name="Liao H.L."/>
            <person name="Branco S."/>
            <person name="Kuo A."/>
            <person name="LaButti K."/>
            <person name="Lipzen A."/>
            <person name="Andreopoulos W."/>
            <person name="Pangilinan J."/>
            <person name="Riley R."/>
            <person name="Hundley H."/>
            <person name="Na H."/>
            <person name="Barry K."/>
            <person name="Grigoriev I.V."/>
            <person name="Stajich J.E."/>
            <person name="Kennedy P.G."/>
        </authorList>
    </citation>
    <scope>NUCLEOTIDE SEQUENCE</scope>
    <source>
        <strain evidence="1">MN1</strain>
    </source>
</reference>
<keyword evidence="2" id="KW-1185">Reference proteome</keyword>
<sequence length="131" mass="14635">MRQPSQLYTVSHPSASSDGNCTIEATTAMRSNTWNNHFISFSSNSTHALCDTSELTEGACHDDNSLTPFLLNRGSGWIEGPKHRLLFWVPPASRHPFYCPGTALVIPRGCPELDLSRMAHGQHWQKCRKEP</sequence>
<organism evidence="1 2">
    <name type="scientific">Suillus subaureus</name>
    <dbReference type="NCBI Taxonomy" id="48587"/>
    <lineage>
        <taxon>Eukaryota</taxon>
        <taxon>Fungi</taxon>
        <taxon>Dikarya</taxon>
        <taxon>Basidiomycota</taxon>
        <taxon>Agaricomycotina</taxon>
        <taxon>Agaricomycetes</taxon>
        <taxon>Agaricomycetidae</taxon>
        <taxon>Boletales</taxon>
        <taxon>Suillineae</taxon>
        <taxon>Suillaceae</taxon>
        <taxon>Suillus</taxon>
    </lineage>
</organism>
<evidence type="ECO:0000313" key="1">
    <source>
        <dbReference type="EMBL" id="KAG1806990.1"/>
    </source>
</evidence>
<dbReference type="EMBL" id="JABBWG010000046">
    <property type="protein sequence ID" value="KAG1806990.1"/>
    <property type="molecule type" value="Genomic_DNA"/>
</dbReference>
<name>A0A9P7DZU0_9AGAM</name>
<proteinExistence type="predicted"/>